<gene>
    <name evidence="2" type="ORF">RG1141_CH18150</name>
</gene>
<evidence type="ECO:0000313" key="2">
    <source>
        <dbReference type="EMBL" id="CDN54156.1"/>
    </source>
</evidence>
<name>A0A068T7W2_NEOGA</name>
<reference evidence="3" key="1">
    <citation type="journal article" date="2014" name="BMC Genomics">
        <title>Genome sequencing of two Neorhizobium galegae strains reveals a noeT gene responsible for the unusual acetylation of the nodulation factors.</title>
        <authorList>
            <person name="Osterman J."/>
            <person name="Marsh J."/>
            <person name="Laine P.K."/>
            <person name="Zeng Z."/>
            <person name="Alatalo E."/>
            <person name="Sullivan J.T."/>
            <person name="Young J.P."/>
            <person name="Thomas-Oates J."/>
            <person name="Paulin L."/>
            <person name="Lindstrom K."/>
        </authorList>
    </citation>
    <scope>NUCLEOTIDE SEQUENCE [LARGE SCALE GENOMIC DNA]</scope>
    <source>
        <strain evidence="3">HAMBI 1141</strain>
    </source>
</reference>
<feature type="region of interest" description="Disordered" evidence="1">
    <location>
        <begin position="68"/>
        <end position="105"/>
    </location>
</feature>
<dbReference type="AlphaFoldDB" id="A0A068T7W2"/>
<evidence type="ECO:0000313" key="3">
    <source>
        <dbReference type="Proteomes" id="UP000028186"/>
    </source>
</evidence>
<dbReference type="RefSeq" id="WP_038543061.1">
    <property type="nucleotide sequence ID" value="NZ_HG938355.1"/>
</dbReference>
<dbReference type="PATRIC" id="fig|1028801.3.peg.1842"/>
<dbReference type="Proteomes" id="UP000028186">
    <property type="component" value="Chromosome I"/>
</dbReference>
<dbReference type="KEGG" id="ngl:RG1141_CH18150"/>
<feature type="compositionally biased region" description="Low complexity" evidence="1">
    <location>
        <begin position="77"/>
        <end position="98"/>
    </location>
</feature>
<proteinExistence type="predicted"/>
<dbReference type="EMBL" id="HG938355">
    <property type="protein sequence ID" value="CDN54156.1"/>
    <property type="molecule type" value="Genomic_DNA"/>
</dbReference>
<evidence type="ECO:0000256" key="1">
    <source>
        <dbReference type="SAM" id="MobiDB-lite"/>
    </source>
</evidence>
<accession>A0A068T7W2</accession>
<dbReference type="HOGENOM" id="CLU_127586_0_0_5"/>
<sequence>MNSALIVMTILGCNDAGTDCHYIATAENRWPSIEMCNSVSEQQLSGYANQAYPMLIAVCQKPEATEIAKAPVPQSRPETAMPAPSAEPAATPAPEPVTQQEKETLAGRAIQRVKTVLPTTEGVKTLMTSPVRLVENGYSWVAKKFR</sequence>
<protein>
    <submittedName>
        <fullName evidence="2">Uncharacterized protein</fullName>
    </submittedName>
</protein>
<dbReference type="eggNOG" id="ENOG50347Q9">
    <property type="taxonomic scope" value="Bacteria"/>
</dbReference>
<organism evidence="2 3">
    <name type="scientific">Neorhizobium galegae bv. officinalis bv. officinalis str. HAMBI 1141</name>
    <dbReference type="NCBI Taxonomy" id="1028801"/>
    <lineage>
        <taxon>Bacteria</taxon>
        <taxon>Pseudomonadati</taxon>
        <taxon>Pseudomonadota</taxon>
        <taxon>Alphaproteobacteria</taxon>
        <taxon>Hyphomicrobiales</taxon>
        <taxon>Rhizobiaceae</taxon>
        <taxon>Rhizobium/Agrobacterium group</taxon>
        <taxon>Neorhizobium</taxon>
    </lineage>
</organism>